<accession>A0A2U1Q3I1</accession>
<dbReference type="OrthoDB" id="1750790at2759"/>
<dbReference type="STRING" id="35608.A0A2U1Q3I1"/>
<dbReference type="Pfam" id="PF14111">
    <property type="entry name" value="DUF4283"/>
    <property type="match status" value="1"/>
</dbReference>
<dbReference type="InterPro" id="IPR040256">
    <property type="entry name" value="At4g02000-like"/>
</dbReference>
<feature type="domain" description="DUF4283" evidence="1">
    <location>
        <begin position="12"/>
        <end position="51"/>
    </location>
</feature>
<dbReference type="AlphaFoldDB" id="A0A2U1Q3I1"/>
<keyword evidence="3" id="KW-1185">Reference proteome</keyword>
<dbReference type="InterPro" id="IPR025558">
    <property type="entry name" value="DUF4283"/>
</dbReference>
<comment type="caution">
    <text evidence="2">The sequence shown here is derived from an EMBL/GenBank/DDBJ whole genome shotgun (WGS) entry which is preliminary data.</text>
</comment>
<dbReference type="EMBL" id="PKPP01000454">
    <property type="protein sequence ID" value="PWA92570.1"/>
    <property type="molecule type" value="Genomic_DNA"/>
</dbReference>
<organism evidence="2 3">
    <name type="scientific">Artemisia annua</name>
    <name type="common">Sweet wormwood</name>
    <dbReference type="NCBI Taxonomy" id="35608"/>
    <lineage>
        <taxon>Eukaryota</taxon>
        <taxon>Viridiplantae</taxon>
        <taxon>Streptophyta</taxon>
        <taxon>Embryophyta</taxon>
        <taxon>Tracheophyta</taxon>
        <taxon>Spermatophyta</taxon>
        <taxon>Magnoliopsida</taxon>
        <taxon>eudicotyledons</taxon>
        <taxon>Gunneridae</taxon>
        <taxon>Pentapetalae</taxon>
        <taxon>asterids</taxon>
        <taxon>campanulids</taxon>
        <taxon>Asterales</taxon>
        <taxon>Asteraceae</taxon>
        <taxon>Asteroideae</taxon>
        <taxon>Anthemideae</taxon>
        <taxon>Artemisiinae</taxon>
        <taxon>Artemisia</taxon>
    </lineage>
</organism>
<reference evidence="2 3" key="1">
    <citation type="journal article" date="2018" name="Mol. Plant">
        <title>The genome of Artemisia annua provides insight into the evolution of Asteraceae family and artemisinin biosynthesis.</title>
        <authorList>
            <person name="Shen Q."/>
            <person name="Zhang L."/>
            <person name="Liao Z."/>
            <person name="Wang S."/>
            <person name="Yan T."/>
            <person name="Shi P."/>
            <person name="Liu M."/>
            <person name="Fu X."/>
            <person name="Pan Q."/>
            <person name="Wang Y."/>
            <person name="Lv Z."/>
            <person name="Lu X."/>
            <person name="Zhang F."/>
            <person name="Jiang W."/>
            <person name="Ma Y."/>
            <person name="Chen M."/>
            <person name="Hao X."/>
            <person name="Li L."/>
            <person name="Tang Y."/>
            <person name="Lv G."/>
            <person name="Zhou Y."/>
            <person name="Sun X."/>
            <person name="Brodelius P.E."/>
            <person name="Rose J.K.C."/>
            <person name="Tang K."/>
        </authorList>
    </citation>
    <scope>NUCLEOTIDE SEQUENCE [LARGE SCALE GENOMIC DNA]</scope>
    <source>
        <strain evidence="3">cv. Huhao1</strain>
        <tissue evidence="2">Leaf</tissue>
    </source>
</reference>
<sequence>MATERNLYHSPLGQNHFLFVFKNKADVQKIIVDSPWSAMGYYLALAPWSPFWVQAHGLPFGKLTKSYAGELASKISSQIEVDCIGDGIQLSSCFLRFRVSVDLSAPL</sequence>
<protein>
    <recommendedName>
        <fullName evidence="1">DUF4283 domain-containing protein</fullName>
    </recommendedName>
</protein>
<name>A0A2U1Q3I1_ARTAN</name>
<evidence type="ECO:0000313" key="2">
    <source>
        <dbReference type="EMBL" id="PWA92570.1"/>
    </source>
</evidence>
<dbReference type="Proteomes" id="UP000245207">
    <property type="component" value="Unassembled WGS sequence"/>
</dbReference>
<dbReference type="PANTHER" id="PTHR31286:SF178">
    <property type="entry name" value="DUF4283 DOMAIN-CONTAINING PROTEIN"/>
    <property type="match status" value="1"/>
</dbReference>
<dbReference type="PANTHER" id="PTHR31286">
    <property type="entry name" value="GLYCINE-RICH CELL WALL STRUCTURAL PROTEIN 1.8-LIKE"/>
    <property type="match status" value="1"/>
</dbReference>
<evidence type="ECO:0000313" key="3">
    <source>
        <dbReference type="Proteomes" id="UP000245207"/>
    </source>
</evidence>
<proteinExistence type="predicted"/>
<gene>
    <name evidence="2" type="ORF">CTI12_AA078280</name>
</gene>
<evidence type="ECO:0000259" key="1">
    <source>
        <dbReference type="Pfam" id="PF14111"/>
    </source>
</evidence>